<reference evidence="1" key="1">
    <citation type="journal article" date="2021" name="New Phytol.">
        <title>Evolutionary innovations through gain and loss of genes in the ectomycorrhizal Boletales.</title>
        <authorList>
            <person name="Wu G."/>
            <person name="Miyauchi S."/>
            <person name="Morin E."/>
            <person name="Kuo A."/>
            <person name="Drula E."/>
            <person name="Varga T."/>
            <person name="Kohler A."/>
            <person name="Feng B."/>
            <person name="Cao Y."/>
            <person name="Lipzen A."/>
            <person name="Daum C."/>
            <person name="Hundley H."/>
            <person name="Pangilinan J."/>
            <person name="Johnson J."/>
            <person name="Barry K."/>
            <person name="LaButti K."/>
            <person name="Ng V."/>
            <person name="Ahrendt S."/>
            <person name="Min B."/>
            <person name="Choi I.G."/>
            <person name="Park H."/>
            <person name="Plett J.M."/>
            <person name="Magnuson J."/>
            <person name="Spatafora J.W."/>
            <person name="Nagy L.G."/>
            <person name="Henrissat B."/>
            <person name="Grigoriev I.V."/>
            <person name="Yang Z.L."/>
            <person name="Xu J."/>
            <person name="Martin F.M."/>
        </authorList>
    </citation>
    <scope>NUCLEOTIDE SEQUENCE</scope>
    <source>
        <strain evidence="1">ATCC 28755</strain>
    </source>
</reference>
<dbReference type="EMBL" id="MU267638">
    <property type="protein sequence ID" value="KAH7913061.1"/>
    <property type="molecule type" value="Genomic_DNA"/>
</dbReference>
<dbReference type="Proteomes" id="UP000790377">
    <property type="component" value="Unassembled WGS sequence"/>
</dbReference>
<sequence>MSRYPHTKLFINHANTVVISGPHLHVLDTITGSVLHSTTTFPDAEKDALLKAGPVRCAAVNSSGNLMACAGDDKQLKVWDIGQLKLLSSRELPKKPTSIHFTKDDNILVSDKFGDVFKYSLQPSDDLALPQQPKRDALTSHENPSGGQLILGHASLLTAALLTREEQFIVTADRDEHIRISWYPEGYTIESYCLGHEKFVSAIHVPPFSPELLISGGGDPMLKFWDWMTGTLKRDVEVFTVVQPFIKAKVPKRRKKGDGNDGGADTSEKSKGKRGRRKTKGKEKQLPVEEDDTESHRPMESTVEMTSSTATAEPSETVFVVHKINSFESNGQCYVVFSAVGATAIFIYVDTENDMEPNIRHFDFGSPVIDFTLTKDGSIWVLLDVNFVGESDASNEDPITTPNIIRVIQWSSTQFIERSSSNSPLLGTLNSACICAATPEELKVLDLYSDLHSLPKNTDEEADAGREGSEMQVDIPEASSTSGDPSETVNKKILGRLKHKRALERLQQEPEEGQHQVAVPESKRVKADDIDAPVN</sequence>
<name>A0ACB8AI89_9AGAM</name>
<gene>
    <name evidence="1" type="ORF">BJ138DRAFT_696204</name>
</gene>
<organism evidence="1 2">
    <name type="scientific">Hygrophoropsis aurantiaca</name>
    <dbReference type="NCBI Taxonomy" id="72124"/>
    <lineage>
        <taxon>Eukaryota</taxon>
        <taxon>Fungi</taxon>
        <taxon>Dikarya</taxon>
        <taxon>Basidiomycota</taxon>
        <taxon>Agaricomycotina</taxon>
        <taxon>Agaricomycetes</taxon>
        <taxon>Agaricomycetidae</taxon>
        <taxon>Boletales</taxon>
        <taxon>Coniophorineae</taxon>
        <taxon>Hygrophoropsidaceae</taxon>
        <taxon>Hygrophoropsis</taxon>
    </lineage>
</organism>
<evidence type="ECO:0000313" key="2">
    <source>
        <dbReference type="Proteomes" id="UP000790377"/>
    </source>
</evidence>
<accession>A0ACB8AI89</accession>
<proteinExistence type="predicted"/>
<comment type="caution">
    <text evidence="1">The sequence shown here is derived from an EMBL/GenBank/DDBJ whole genome shotgun (WGS) entry which is preliminary data.</text>
</comment>
<protein>
    <submittedName>
        <fullName evidence="1">WD40-repeat-containing domain protein</fullName>
    </submittedName>
</protein>
<evidence type="ECO:0000313" key="1">
    <source>
        <dbReference type="EMBL" id="KAH7913061.1"/>
    </source>
</evidence>
<keyword evidence="2" id="KW-1185">Reference proteome</keyword>